<organism evidence="12 13">
    <name type="scientific">Asparagus officinalis</name>
    <name type="common">Garden asparagus</name>
    <dbReference type="NCBI Taxonomy" id="4686"/>
    <lineage>
        <taxon>Eukaryota</taxon>
        <taxon>Viridiplantae</taxon>
        <taxon>Streptophyta</taxon>
        <taxon>Embryophyta</taxon>
        <taxon>Tracheophyta</taxon>
        <taxon>Spermatophyta</taxon>
        <taxon>Magnoliopsida</taxon>
        <taxon>Liliopsida</taxon>
        <taxon>Asparagales</taxon>
        <taxon>Asparagaceae</taxon>
        <taxon>Asparagoideae</taxon>
        <taxon>Asparagus</taxon>
    </lineage>
</organism>
<dbReference type="InterPro" id="IPR047117">
    <property type="entry name" value="PERK1-13-like"/>
</dbReference>
<evidence type="ECO:0000256" key="10">
    <source>
        <dbReference type="ARBA" id="ARBA00047899"/>
    </source>
</evidence>
<dbReference type="EMBL" id="CM007381">
    <property type="protein sequence ID" value="ONK81311.1"/>
    <property type="molecule type" value="Genomic_DNA"/>
</dbReference>
<evidence type="ECO:0000313" key="12">
    <source>
        <dbReference type="EMBL" id="ONK81311.1"/>
    </source>
</evidence>
<dbReference type="GO" id="GO:0004674">
    <property type="term" value="F:protein serine/threonine kinase activity"/>
    <property type="evidence" value="ECO:0007669"/>
    <property type="project" value="UniProtKB-KW"/>
</dbReference>
<evidence type="ECO:0000256" key="3">
    <source>
        <dbReference type="ARBA" id="ARBA00022527"/>
    </source>
</evidence>
<evidence type="ECO:0000256" key="8">
    <source>
        <dbReference type="ARBA" id="ARBA00022989"/>
    </source>
</evidence>
<evidence type="ECO:0000256" key="7">
    <source>
        <dbReference type="ARBA" id="ARBA00022840"/>
    </source>
</evidence>
<keyword evidence="5" id="KW-0812">Transmembrane</keyword>
<proteinExistence type="predicted"/>
<keyword evidence="3" id="KW-0418">Kinase</keyword>
<dbReference type="PANTHER" id="PTHR47982:SF44">
    <property type="entry name" value="PROLINE-RICH RECEPTOR-LIKE PROTEIN KINASE PERK13-RELATED"/>
    <property type="match status" value="1"/>
</dbReference>
<keyword evidence="13" id="KW-1185">Reference proteome</keyword>
<comment type="catalytic activity">
    <reaction evidence="10">
        <text>L-threonyl-[protein] + ATP = O-phospho-L-threonyl-[protein] + ADP + H(+)</text>
        <dbReference type="Rhea" id="RHEA:46608"/>
        <dbReference type="Rhea" id="RHEA-COMP:11060"/>
        <dbReference type="Rhea" id="RHEA-COMP:11605"/>
        <dbReference type="ChEBI" id="CHEBI:15378"/>
        <dbReference type="ChEBI" id="CHEBI:30013"/>
        <dbReference type="ChEBI" id="CHEBI:30616"/>
        <dbReference type="ChEBI" id="CHEBI:61977"/>
        <dbReference type="ChEBI" id="CHEBI:456216"/>
        <dbReference type="EC" id="2.7.11.1"/>
    </reaction>
</comment>
<evidence type="ECO:0000256" key="11">
    <source>
        <dbReference type="ARBA" id="ARBA00048679"/>
    </source>
</evidence>
<name>A0A5P1FWK8_ASPOF</name>
<dbReference type="PANTHER" id="PTHR47982">
    <property type="entry name" value="PROLINE-RICH RECEPTOR-LIKE PROTEIN KINASE PERK4"/>
    <property type="match status" value="1"/>
</dbReference>
<keyword evidence="3" id="KW-0723">Serine/threonine-protein kinase</keyword>
<evidence type="ECO:0000256" key="9">
    <source>
        <dbReference type="ARBA" id="ARBA00023136"/>
    </source>
</evidence>
<keyword evidence="9" id="KW-0472">Membrane</keyword>
<gene>
    <name evidence="12" type="ORF">A4U43_C01F27690</name>
</gene>
<dbReference type="Gramene" id="ONK81311">
    <property type="protein sequence ID" value="ONK81311"/>
    <property type="gene ID" value="A4U43_C01F27690"/>
</dbReference>
<evidence type="ECO:0000256" key="4">
    <source>
        <dbReference type="ARBA" id="ARBA00022679"/>
    </source>
</evidence>
<dbReference type="AlphaFoldDB" id="A0A5P1FWK8"/>
<reference evidence="13" key="1">
    <citation type="journal article" date="2017" name="Nat. Commun.">
        <title>The asparagus genome sheds light on the origin and evolution of a young Y chromosome.</title>
        <authorList>
            <person name="Harkess A."/>
            <person name="Zhou J."/>
            <person name="Xu C."/>
            <person name="Bowers J.E."/>
            <person name="Van der Hulst R."/>
            <person name="Ayyampalayam S."/>
            <person name="Mercati F."/>
            <person name="Riccardi P."/>
            <person name="McKain M.R."/>
            <person name="Kakrana A."/>
            <person name="Tang H."/>
            <person name="Ray J."/>
            <person name="Groenendijk J."/>
            <person name="Arikit S."/>
            <person name="Mathioni S.M."/>
            <person name="Nakano M."/>
            <person name="Shan H."/>
            <person name="Telgmann-Rauber A."/>
            <person name="Kanno A."/>
            <person name="Yue Z."/>
            <person name="Chen H."/>
            <person name="Li W."/>
            <person name="Chen Y."/>
            <person name="Xu X."/>
            <person name="Zhang Y."/>
            <person name="Luo S."/>
            <person name="Chen H."/>
            <person name="Gao J."/>
            <person name="Mao Z."/>
            <person name="Pires J.C."/>
            <person name="Luo M."/>
            <person name="Kudrna D."/>
            <person name="Wing R.A."/>
            <person name="Meyers B.C."/>
            <person name="Yi K."/>
            <person name="Kong H."/>
            <person name="Lavrijsen P."/>
            <person name="Sunseri F."/>
            <person name="Falavigna A."/>
            <person name="Ye Y."/>
            <person name="Leebens-Mack J.H."/>
            <person name="Chen G."/>
        </authorList>
    </citation>
    <scope>NUCLEOTIDE SEQUENCE [LARGE SCALE GENOMIC DNA]</scope>
    <source>
        <strain evidence="13">cv. DH0086</strain>
    </source>
</reference>
<dbReference type="GO" id="GO:0005524">
    <property type="term" value="F:ATP binding"/>
    <property type="evidence" value="ECO:0007669"/>
    <property type="project" value="UniProtKB-KW"/>
</dbReference>
<evidence type="ECO:0000313" key="13">
    <source>
        <dbReference type="Proteomes" id="UP000243459"/>
    </source>
</evidence>
<keyword evidence="7" id="KW-0067">ATP-binding</keyword>
<keyword evidence="8" id="KW-1133">Transmembrane helix</keyword>
<evidence type="ECO:0000256" key="5">
    <source>
        <dbReference type="ARBA" id="ARBA00022692"/>
    </source>
</evidence>
<evidence type="ECO:0000256" key="6">
    <source>
        <dbReference type="ARBA" id="ARBA00022741"/>
    </source>
</evidence>
<keyword evidence="4" id="KW-0808">Transferase</keyword>
<sequence length="150" mass="16523">MADEEEEAAAEGAARLPMGSLYEGAMFGCFEDGGGEVGRGASIKLKNDASSGMSVGTRMWFALETGNCDELVDPRLQGNYNKIEMFTMIETAAACVRHSAPKRPRMVQVVRSLDCQAFNSDQYSADIQKFRRMAFDNGNGYEFDSGEYDR</sequence>
<comment type="catalytic activity">
    <reaction evidence="11">
        <text>L-seryl-[protein] + ATP = O-phospho-L-seryl-[protein] + ADP + H(+)</text>
        <dbReference type="Rhea" id="RHEA:17989"/>
        <dbReference type="Rhea" id="RHEA-COMP:9863"/>
        <dbReference type="Rhea" id="RHEA-COMP:11604"/>
        <dbReference type="ChEBI" id="CHEBI:15378"/>
        <dbReference type="ChEBI" id="CHEBI:29999"/>
        <dbReference type="ChEBI" id="CHEBI:30616"/>
        <dbReference type="ChEBI" id="CHEBI:83421"/>
        <dbReference type="ChEBI" id="CHEBI:456216"/>
        <dbReference type="EC" id="2.7.11.1"/>
    </reaction>
</comment>
<keyword evidence="6" id="KW-0547">Nucleotide-binding</keyword>
<dbReference type="GO" id="GO:0005886">
    <property type="term" value="C:plasma membrane"/>
    <property type="evidence" value="ECO:0007669"/>
    <property type="project" value="UniProtKB-SubCell"/>
</dbReference>
<dbReference type="Proteomes" id="UP000243459">
    <property type="component" value="Chromosome 1"/>
</dbReference>
<protein>
    <recommendedName>
        <fullName evidence="2">non-specific serine/threonine protein kinase</fullName>
        <ecNumber evidence="2">2.7.11.1</ecNumber>
    </recommendedName>
</protein>
<comment type="subcellular location">
    <subcellularLocation>
        <location evidence="1">Cell membrane</location>
        <topology evidence="1">Single-pass membrane protein</topology>
    </subcellularLocation>
</comment>
<dbReference type="Gene3D" id="1.10.510.10">
    <property type="entry name" value="Transferase(Phosphotransferase) domain 1"/>
    <property type="match status" value="1"/>
</dbReference>
<dbReference type="EC" id="2.7.11.1" evidence="2"/>
<accession>A0A5P1FWK8</accession>
<evidence type="ECO:0000256" key="2">
    <source>
        <dbReference type="ARBA" id="ARBA00012513"/>
    </source>
</evidence>
<evidence type="ECO:0000256" key="1">
    <source>
        <dbReference type="ARBA" id="ARBA00004162"/>
    </source>
</evidence>